<feature type="compositionally biased region" description="Basic and acidic residues" evidence="1">
    <location>
        <begin position="1"/>
        <end position="19"/>
    </location>
</feature>
<comment type="caution">
    <text evidence="2">The sequence shown here is derived from an EMBL/GenBank/DDBJ whole genome shotgun (WGS) entry which is preliminary data.</text>
</comment>
<keyword evidence="3" id="KW-1185">Reference proteome</keyword>
<organism evidence="2 3">
    <name type="scientific">Pleurodeles waltl</name>
    <name type="common">Iberian ribbed newt</name>
    <dbReference type="NCBI Taxonomy" id="8319"/>
    <lineage>
        <taxon>Eukaryota</taxon>
        <taxon>Metazoa</taxon>
        <taxon>Chordata</taxon>
        <taxon>Craniata</taxon>
        <taxon>Vertebrata</taxon>
        <taxon>Euteleostomi</taxon>
        <taxon>Amphibia</taxon>
        <taxon>Batrachia</taxon>
        <taxon>Caudata</taxon>
        <taxon>Salamandroidea</taxon>
        <taxon>Salamandridae</taxon>
        <taxon>Pleurodelinae</taxon>
        <taxon>Pleurodeles</taxon>
    </lineage>
</organism>
<gene>
    <name evidence="2" type="ORF">NDU88_005684</name>
</gene>
<name>A0AAV7MHN2_PLEWA</name>
<protein>
    <submittedName>
        <fullName evidence="2">Uncharacterized protein</fullName>
    </submittedName>
</protein>
<evidence type="ECO:0000313" key="2">
    <source>
        <dbReference type="EMBL" id="KAJ1100603.1"/>
    </source>
</evidence>
<sequence length="109" mass="12549">MHNGEDAEPKKEEDDVPKEGDEEEESMTLSEAGWKADGGVWILQPCHAPGRAWLDKRSTGESREGDQGCTFQPNKREKKKEQSNPTILKRTLTRRNYKDNFGRLRAYKK</sequence>
<evidence type="ECO:0000313" key="3">
    <source>
        <dbReference type="Proteomes" id="UP001066276"/>
    </source>
</evidence>
<feature type="region of interest" description="Disordered" evidence="1">
    <location>
        <begin position="1"/>
        <end position="36"/>
    </location>
</feature>
<dbReference type="AlphaFoldDB" id="A0AAV7MHN2"/>
<accession>A0AAV7MHN2</accession>
<proteinExistence type="predicted"/>
<evidence type="ECO:0000256" key="1">
    <source>
        <dbReference type="SAM" id="MobiDB-lite"/>
    </source>
</evidence>
<reference evidence="2" key="1">
    <citation type="journal article" date="2022" name="bioRxiv">
        <title>Sequencing and chromosome-scale assembly of the giantPleurodeles waltlgenome.</title>
        <authorList>
            <person name="Brown T."/>
            <person name="Elewa A."/>
            <person name="Iarovenko S."/>
            <person name="Subramanian E."/>
            <person name="Araus A.J."/>
            <person name="Petzold A."/>
            <person name="Susuki M."/>
            <person name="Suzuki K.-i.T."/>
            <person name="Hayashi T."/>
            <person name="Toyoda A."/>
            <person name="Oliveira C."/>
            <person name="Osipova E."/>
            <person name="Leigh N.D."/>
            <person name="Simon A."/>
            <person name="Yun M.H."/>
        </authorList>
    </citation>
    <scope>NUCLEOTIDE SEQUENCE</scope>
    <source>
        <strain evidence="2">20211129_DDA</strain>
        <tissue evidence="2">Liver</tissue>
    </source>
</reference>
<dbReference type="Proteomes" id="UP001066276">
    <property type="component" value="Chromosome 10"/>
</dbReference>
<dbReference type="EMBL" id="JANPWB010000014">
    <property type="protein sequence ID" value="KAJ1100603.1"/>
    <property type="molecule type" value="Genomic_DNA"/>
</dbReference>
<feature type="region of interest" description="Disordered" evidence="1">
    <location>
        <begin position="48"/>
        <end position="95"/>
    </location>
</feature>
<feature type="compositionally biased region" description="Basic and acidic residues" evidence="1">
    <location>
        <begin position="53"/>
        <end position="66"/>
    </location>
</feature>